<evidence type="ECO:0000256" key="11">
    <source>
        <dbReference type="ARBA" id="ARBA00023303"/>
    </source>
</evidence>
<evidence type="ECO:0000256" key="3">
    <source>
        <dbReference type="ARBA" id="ARBA00022606"/>
    </source>
</evidence>
<evidence type="ECO:0000256" key="14">
    <source>
        <dbReference type="SAM" id="MobiDB-lite"/>
    </source>
</evidence>
<keyword evidence="11" id="KW-0407">Ion channel</keyword>
<feature type="transmembrane region" description="Helical" evidence="15">
    <location>
        <begin position="2006"/>
        <end position="2026"/>
    </location>
</feature>
<dbReference type="PRINTS" id="PR01415">
    <property type="entry name" value="ANKYRIN"/>
</dbReference>
<keyword evidence="8" id="KW-0406">Ion transport</keyword>
<feature type="transmembrane region" description="Helical" evidence="15">
    <location>
        <begin position="2175"/>
        <end position="2197"/>
    </location>
</feature>
<dbReference type="Proteomes" id="UP000301870">
    <property type="component" value="Chromosome 12"/>
</dbReference>
<dbReference type="GO" id="GO:0034703">
    <property type="term" value="C:cation channel complex"/>
    <property type="evidence" value="ECO:0007669"/>
    <property type="project" value="UniProtKB-ARBA"/>
</dbReference>
<feature type="transmembrane region" description="Helical" evidence="15">
    <location>
        <begin position="2106"/>
        <end position="2130"/>
    </location>
</feature>
<dbReference type="GeneID" id="111351107"/>
<keyword evidence="2" id="KW-0813">Transport</keyword>
<feature type="compositionally biased region" description="Basic and acidic residues" evidence="14">
    <location>
        <begin position="1194"/>
        <end position="1207"/>
    </location>
</feature>
<dbReference type="InterPro" id="IPR005821">
    <property type="entry name" value="Ion_trans_dom"/>
</dbReference>
<feature type="coiled-coil region" evidence="13">
    <location>
        <begin position="1152"/>
        <end position="1179"/>
    </location>
</feature>
<dbReference type="SUPFAM" id="SSF48403">
    <property type="entry name" value="Ankyrin repeat"/>
    <property type="match status" value="4"/>
</dbReference>
<evidence type="ECO:0000259" key="16">
    <source>
        <dbReference type="Pfam" id="PF00520"/>
    </source>
</evidence>
<keyword evidence="3" id="KW-0716">Sensory transduction</keyword>
<feature type="transmembrane region" description="Helical" evidence="15">
    <location>
        <begin position="2066"/>
        <end position="2086"/>
    </location>
</feature>
<sequence>MHSDTEDSVFSDKHANFEAHYSVENEGCRVLPVSETPANGCDQRRALYRPRSVSLFDTSEDRQPLLKLQKTTDSDEGDNVSEDLSISDNKLLMVPAVTLPKISRLSLRFRKLNTSLLEAVKHRDVQEIERLVQAGANPNASCGIDCVSACHLAALRTDGALEVLLKAGANRKRVDRLGRTPLHLAAWAGNVKQVAMLLGFSKGLQDRLDAGDIIDATENEVKNLNPDIIEFINVKCDFCTNAAIPTHWRDNTREGHNRSLERNLPTFQLGWSALHAASARAQCHSARLLLAAGADLGSRDLVGKTPLDVAGSAFYTGQVIDPQKFGELVTLLVGANSQNLTFKNKKIVDTSLHTAVELGSLEAVSVLVGIKMPVNWLNRAGMTPLHMCVKKKLKEHLQILANHGYCDGEDKEVPIAIDVKDKDGHTVLYKAIIEGWAPGVSIAIEAGSSVKARDNNYDTPLHFAAMFGNVEILNEILNVAKHYDVIDATNTRRETALFKAVINGHLECVKRLLEEGASITKTLSRQVNVFHIAAEKGYLDVLTVLLDHDYIITRRMINYLTADDRKGYGPIHFAVENNHPACVKILLSRNSYGSLRSSYGLQKGSTPLHIAAIHNNVEIAKIIMKNNGDTVHVINDMGWTPLHTASHYGSRDIITLFLKEGADLSRATHGPNKCRSTAIDMIMNNLSKPTEFMENIFDTFISTNDLNLHDPDCEVTVNYKILVPKEDENIQMNVIDALLNTGDRYGQRRLLVHPLLESFLFLKWKALLPFFYTMLAFYAFFVMSLTTYIISVFFYKDTGFAAPIIFNTTCWAVIMYITIVTVMLQEVLYMNVSNGYFLQLETWIKFSSVCLAAILPYATQIKTDKELDWPRHVATAALLLSWLEMMFLLSRFPNWGYYVLMFGKVSTNVMKILLTFAFLVIGFALSFMIQFHSQTPFESPWAALVKTIVMMTSEFDYGDLVEESDSDQYVTSLFVVRVIFLIFLILAAIVLMNLMVGVAVNDLHNLRVLGNVRRLGKQVEFLGSLEHLVYNKILEKILPTRLDEMLKGKKKICSTFVLSPSVPKSKCYRSLPSRIREAIFEKAQFRKKQRDDELGSQNYKKKLDEIYRATVKLKKDNNILKNAKTDRNTTNKNIKDAAGHLAKLDSAIIEIRNQTKLEINEIKASIDTLNNKIDMILNKLSLIMIRFKNSHRDDAKSASLHLPRDSDDSVVTDNSSNISDIVEHRQEKIHRQRKSRSLDNRKSTEKPAATPSTSESGATLKPFFPTALVKNLTKNSLEILECTLTMRQSATHVTRLNTRLIESMAGGEMAFMSRMMAMGASPNATCRLNHVSVCHLAAMQNTDVLELLIKHGADVYRADKEGRTPLHFAAWEGNVKQIALMLNFPEGLRRRIVECVPLSSQIVGEVKYHSTPVHALTNMTCKSNEEVKLQVDWSDGMEHNCRNIKDMLPPFQNEKYKHGWCYGWTALHAACARAQHHCVELLIAAGADINAQDQFYRTPLDVVGYAHYMGYKIEEKDFKTTINLLLTSGKKIQKCRYSPSLNSIDTPLHTAVELESEGSVEQLLLSGASATSWNSEGATPMHICVKKRNKDLLQLLADFKYNNEDPYLATIDVKNKQGFTVLCAAIKEGWTQGVCIALGARASITMKANGESPIHIAAQMGNIDILRQIITIAKLTNTLDFRNEKGETALFKAVSHSQLDVLKLLISSGSDVGLVTAVKTNIFHIAAEQGNQDILEYLLEYNPHVTVRLVNKSDNQGPPLFYAVKNNHPVCAELLISKGAQVDIYVPCNDCIGKDVLQWHSLLHIAARKNYCEIADIIIKHDSNTVHCPDSAGRTPLHEACSNGNREMIVLLLRKGADLSDVGRGRQPKLKLAPIDILINNLSKPTEFIQEIFDSYISSQGRSLEEANCEVTVDYRVLIPRESDMKQMRVINALINTGNRYDQHRLLLHPLVQTFLFLKWQSLLSFFYSILILHACFVLSLNIYALSIFYYKDKEETVPIFFRSNVWIHIIYLTICMIVIQEIVFVKMKSKRYLICWETWLKIGYITLAVFLPRIVSWETKSSSEWARLVATFALLFSWFEMMFLLSRFPDWGYYVLMFGKVASKVLKILLSFVFLVFGFSVSFMIHFHAKPPFEGPWGAFVTTLVMMTSEFDYNDSLSKDSILKASGSLFMSRLIFITFLILVSIVLMNLIVGVAVNDVNNLEIIGSIKRLEKQAEFITSLEDIVCNKLLESILPKRLYNKLKNNIRLESVIVLRPRKATCYNRNRLPTRLREATFERVQLQKKQSDEHLGSMVFQMKLDDISSTIKGIADKQSANDSTTLNQIFNELREMKSDIDQIKQFIELTKRRSLCSNKSVPLIVVPKEQ</sequence>
<evidence type="ECO:0000256" key="5">
    <source>
        <dbReference type="ARBA" id="ARBA00022737"/>
    </source>
</evidence>
<comment type="subcellular location">
    <subcellularLocation>
        <location evidence="1">Membrane</location>
        <topology evidence="1">Multi-pass membrane protein</topology>
    </subcellularLocation>
</comment>
<evidence type="ECO:0000256" key="4">
    <source>
        <dbReference type="ARBA" id="ARBA00022692"/>
    </source>
</evidence>
<keyword evidence="13" id="KW-0175">Coiled coil</keyword>
<evidence type="ECO:0000256" key="10">
    <source>
        <dbReference type="ARBA" id="ARBA00023180"/>
    </source>
</evidence>
<keyword evidence="7 12" id="KW-0040">ANK repeat</keyword>
<dbReference type="PROSITE" id="PS50297">
    <property type="entry name" value="ANK_REP_REGION"/>
    <property type="match status" value="10"/>
</dbReference>
<feature type="compositionally biased region" description="Low complexity" evidence="14">
    <location>
        <begin position="1209"/>
        <end position="1220"/>
    </location>
</feature>
<feature type="repeat" description="ANK" evidence="12">
    <location>
        <begin position="1462"/>
        <end position="1494"/>
    </location>
</feature>
<feature type="repeat" description="ANK" evidence="12">
    <location>
        <begin position="603"/>
        <end position="629"/>
    </location>
</feature>
<gene>
    <name evidence="18" type="primary">LOC111351107</name>
</gene>
<evidence type="ECO:0000256" key="15">
    <source>
        <dbReference type="SAM" id="Phobius"/>
    </source>
</evidence>
<feature type="region of interest" description="Disordered" evidence="14">
    <location>
        <begin position="1194"/>
        <end position="1258"/>
    </location>
</feature>
<dbReference type="SMART" id="SM00248">
    <property type="entry name" value="ANK"/>
    <property type="match status" value="26"/>
</dbReference>
<evidence type="ECO:0000256" key="9">
    <source>
        <dbReference type="ARBA" id="ARBA00023136"/>
    </source>
</evidence>
<dbReference type="KEGG" id="sliu:111351107"/>
<dbReference type="PROSITE" id="PS50088">
    <property type="entry name" value="ANK_REPEAT"/>
    <property type="match status" value="12"/>
</dbReference>
<keyword evidence="10" id="KW-0325">Glycoprotein</keyword>
<evidence type="ECO:0000313" key="18">
    <source>
        <dbReference type="RefSeq" id="XP_022818645.1"/>
    </source>
</evidence>
<feature type="transmembrane region" description="Helical" evidence="15">
    <location>
        <begin position="974"/>
        <end position="1000"/>
    </location>
</feature>
<evidence type="ECO:0000256" key="6">
    <source>
        <dbReference type="ARBA" id="ARBA00022989"/>
    </source>
</evidence>
<dbReference type="OrthoDB" id="5402602at2759"/>
<feature type="transmembrane region" description="Helical" evidence="15">
    <location>
        <begin position="836"/>
        <end position="857"/>
    </location>
</feature>
<dbReference type="PANTHER" id="PTHR47143">
    <property type="entry name" value="TRANSIENT RECEPTOR POTENTIAL CATION CHANNEL PROTEIN PAINLESS"/>
    <property type="match status" value="1"/>
</dbReference>
<feature type="repeat" description="ANK" evidence="12">
    <location>
        <begin position="1361"/>
        <end position="1383"/>
    </location>
</feature>
<evidence type="ECO:0000256" key="12">
    <source>
        <dbReference type="PROSITE-ProRule" id="PRU00023"/>
    </source>
</evidence>
<evidence type="ECO:0000256" key="1">
    <source>
        <dbReference type="ARBA" id="ARBA00004141"/>
    </source>
</evidence>
<feature type="transmembrane region" description="Helical" evidence="15">
    <location>
        <begin position="800"/>
        <end position="824"/>
    </location>
</feature>
<feature type="transmembrane region" description="Helical" evidence="15">
    <location>
        <begin position="770"/>
        <end position="794"/>
    </location>
</feature>
<feature type="repeat" description="ANK" evidence="12">
    <location>
        <begin position="492"/>
        <end position="524"/>
    </location>
</feature>
<feature type="repeat" description="ANK" evidence="12">
    <location>
        <begin position="456"/>
        <end position="488"/>
    </location>
</feature>
<dbReference type="InterPro" id="IPR052076">
    <property type="entry name" value="TRP_cation_channel"/>
</dbReference>
<feature type="repeat" description="ANK" evidence="12">
    <location>
        <begin position="177"/>
        <end position="198"/>
    </location>
</feature>
<dbReference type="InterPro" id="IPR036770">
    <property type="entry name" value="Ankyrin_rpt-contain_sf"/>
</dbReference>
<keyword evidence="9 15" id="KW-0472">Membrane</keyword>
<keyword evidence="17" id="KW-1185">Reference proteome</keyword>
<evidence type="ECO:0000256" key="8">
    <source>
        <dbReference type="ARBA" id="ARBA00023065"/>
    </source>
</evidence>
<organism evidence="17 18">
    <name type="scientific">Spodoptera litura</name>
    <name type="common">Asian cotton leafworm</name>
    <dbReference type="NCBI Taxonomy" id="69820"/>
    <lineage>
        <taxon>Eukaryota</taxon>
        <taxon>Metazoa</taxon>
        <taxon>Ecdysozoa</taxon>
        <taxon>Arthropoda</taxon>
        <taxon>Hexapoda</taxon>
        <taxon>Insecta</taxon>
        <taxon>Pterygota</taxon>
        <taxon>Neoptera</taxon>
        <taxon>Endopterygota</taxon>
        <taxon>Lepidoptera</taxon>
        <taxon>Glossata</taxon>
        <taxon>Ditrysia</taxon>
        <taxon>Noctuoidea</taxon>
        <taxon>Noctuidae</taxon>
        <taxon>Amphipyrinae</taxon>
        <taxon>Spodoptera</taxon>
    </lineage>
</organism>
<accession>A0A9J7IPK7</accession>
<feature type="domain" description="Ion transport" evidence="16">
    <location>
        <begin position="777"/>
        <end position="1006"/>
    </location>
</feature>
<dbReference type="Pfam" id="PF00520">
    <property type="entry name" value="Ion_trans"/>
    <property type="match status" value="2"/>
</dbReference>
<dbReference type="Gene3D" id="1.10.287.70">
    <property type="match status" value="2"/>
</dbReference>
<feature type="repeat" description="ANK" evidence="12">
    <location>
        <begin position="637"/>
        <end position="669"/>
    </location>
</feature>
<protein>
    <submittedName>
        <fullName evidence="18">Uncharacterized protein LOC111351107</fullName>
    </submittedName>
</protein>
<feature type="transmembrane region" description="Helical" evidence="15">
    <location>
        <begin position="1963"/>
        <end position="1986"/>
    </location>
</feature>
<evidence type="ECO:0000256" key="7">
    <source>
        <dbReference type="ARBA" id="ARBA00023043"/>
    </source>
</evidence>
<feature type="transmembrane region" description="Helical" evidence="15">
    <location>
        <begin position="909"/>
        <end position="931"/>
    </location>
</feature>
<dbReference type="PANTHER" id="PTHR47143:SF1">
    <property type="entry name" value="ION_TRANS DOMAIN-CONTAINING PROTEIN"/>
    <property type="match status" value="1"/>
</dbReference>
<dbReference type="GO" id="GO:0005216">
    <property type="term" value="F:monoatomic ion channel activity"/>
    <property type="evidence" value="ECO:0007669"/>
    <property type="project" value="InterPro"/>
</dbReference>
<feature type="repeat" description="ANK" evidence="12">
    <location>
        <begin position="566"/>
        <end position="598"/>
    </location>
</feature>
<evidence type="ECO:0000256" key="13">
    <source>
        <dbReference type="SAM" id="Coils"/>
    </source>
</evidence>
<feature type="repeat" description="ANK" evidence="12">
    <location>
        <begin position="1649"/>
        <end position="1681"/>
    </location>
</feature>
<evidence type="ECO:0000256" key="2">
    <source>
        <dbReference type="ARBA" id="ARBA00022448"/>
    </source>
</evidence>
<keyword evidence="6 15" id="KW-1133">Transmembrane helix</keyword>
<name>A0A9J7IPK7_SPOLT</name>
<keyword evidence="4 15" id="KW-0812">Transmembrane</keyword>
<feature type="repeat" description="ANK" evidence="12">
    <location>
        <begin position="1685"/>
        <end position="1717"/>
    </location>
</feature>
<dbReference type="Pfam" id="PF13637">
    <property type="entry name" value="Ank_4"/>
    <property type="match status" value="1"/>
</dbReference>
<dbReference type="RefSeq" id="XP_022818645.1">
    <property type="nucleotide sequence ID" value="XM_022962877.1"/>
</dbReference>
<proteinExistence type="predicted"/>
<dbReference type="InterPro" id="IPR002110">
    <property type="entry name" value="Ankyrin_rpt"/>
</dbReference>
<feature type="domain" description="Ion transport" evidence="16">
    <location>
        <begin position="1966"/>
        <end position="2203"/>
    </location>
</feature>
<evidence type="ECO:0000313" key="17">
    <source>
        <dbReference type="Proteomes" id="UP000301870"/>
    </source>
</evidence>
<feature type="compositionally biased region" description="Basic and acidic residues" evidence="14">
    <location>
        <begin position="1236"/>
        <end position="1245"/>
    </location>
</feature>
<keyword evidence="5" id="KW-0677">Repeat</keyword>
<feature type="repeat" description="ANK" evidence="12">
    <location>
        <begin position="269"/>
        <end position="301"/>
    </location>
</feature>
<dbReference type="Pfam" id="PF00023">
    <property type="entry name" value="Ank"/>
    <property type="match status" value="1"/>
</dbReference>
<reference evidence="18" key="1">
    <citation type="submission" date="2025-08" db="UniProtKB">
        <authorList>
            <consortium name="RefSeq"/>
        </authorList>
    </citation>
    <scope>IDENTIFICATION</scope>
    <source>
        <strain evidence="18">Ishihara</strain>
        <tissue evidence="18">Whole body</tissue>
    </source>
</reference>
<dbReference type="Gene3D" id="1.25.40.20">
    <property type="entry name" value="Ankyrin repeat-containing domain"/>
    <property type="match status" value="7"/>
</dbReference>
<feature type="transmembrane region" description="Helical" evidence="15">
    <location>
        <begin position="869"/>
        <end position="889"/>
    </location>
</feature>
<dbReference type="Pfam" id="PF12796">
    <property type="entry name" value="Ank_2"/>
    <property type="match status" value="8"/>
</dbReference>
<feature type="repeat" description="ANK" evidence="12">
    <location>
        <begin position="1832"/>
        <end position="1864"/>
    </location>
</feature>